<dbReference type="EMBL" id="KB632313">
    <property type="protein sequence ID" value="ERL92172.1"/>
    <property type="molecule type" value="Genomic_DNA"/>
</dbReference>
<feature type="non-terminal residue" evidence="1">
    <location>
        <position position="1"/>
    </location>
</feature>
<evidence type="ECO:0008006" key="3">
    <source>
        <dbReference type="Google" id="ProtNLM"/>
    </source>
</evidence>
<reference evidence="1 2" key="1">
    <citation type="journal article" date="2013" name="Genome Biol.">
        <title>Draft genome of the mountain pine beetle, Dendroctonus ponderosae Hopkins, a major forest pest.</title>
        <authorList>
            <person name="Keeling C.I."/>
            <person name="Yuen M.M."/>
            <person name="Liao N.Y."/>
            <person name="Docking T.R."/>
            <person name="Chan S.K."/>
            <person name="Taylor G.A."/>
            <person name="Palmquist D.L."/>
            <person name="Jackman S.D."/>
            <person name="Nguyen A."/>
            <person name="Li M."/>
            <person name="Henderson H."/>
            <person name="Janes J.K."/>
            <person name="Zhao Y."/>
            <person name="Pandoh P."/>
            <person name="Moore R."/>
            <person name="Sperling F.A."/>
            <person name="Huber D.P."/>
            <person name="Birol I."/>
            <person name="Jones S.J."/>
            <person name="Bohlmann J."/>
        </authorList>
    </citation>
    <scope>NUCLEOTIDE SEQUENCE</scope>
</reference>
<name>U4UGL7_DENPD</name>
<evidence type="ECO:0000313" key="2">
    <source>
        <dbReference type="Proteomes" id="UP000030742"/>
    </source>
</evidence>
<evidence type="ECO:0000313" key="1">
    <source>
        <dbReference type="EMBL" id="ERL92172.1"/>
    </source>
</evidence>
<dbReference type="SUPFAM" id="SSF81321">
    <property type="entry name" value="Family A G protein-coupled receptor-like"/>
    <property type="match status" value="1"/>
</dbReference>
<protein>
    <recommendedName>
        <fullName evidence="3">G-protein coupled receptors family 1 profile domain-containing protein</fullName>
    </recommendedName>
</protein>
<dbReference type="AlphaFoldDB" id="U4UGL7"/>
<dbReference type="STRING" id="77166.U4UGL7"/>
<sequence length="70" mass="8366">STFTILTLLYSLNSCVNPWIYLVFNRELPRLLIRHFLASNKSYRGAPDGVLFVFYYDRGRENPRRKARRI</sequence>
<dbReference type="Proteomes" id="UP000030742">
    <property type="component" value="Unassembled WGS sequence"/>
</dbReference>
<accession>U4UGL7</accession>
<proteinExistence type="predicted"/>
<organism evidence="1 2">
    <name type="scientific">Dendroctonus ponderosae</name>
    <name type="common">Mountain pine beetle</name>
    <dbReference type="NCBI Taxonomy" id="77166"/>
    <lineage>
        <taxon>Eukaryota</taxon>
        <taxon>Metazoa</taxon>
        <taxon>Ecdysozoa</taxon>
        <taxon>Arthropoda</taxon>
        <taxon>Hexapoda</taxon>
        <taxon>Insecta</taxon>
        <taxon>Pterygota</taxon>
        <taxon>Neoptera</taxon>
        <taxon>Endopterygota</taxon>
        <taxon>Coleoptera</taxon>
        <taxon>Polyphaga</taxon>
        <taxon>Cucujiformia</taxon>
        <taxon>Curculionidae</taxon>
        <taxon>Scolytinae</taxon>
        <taxon>Dendroctonus</taxon>
    </lineage>
</organism>
<gene>
    <name evidence="1" type="ORF">D910_09492</name>
</gene>
<feature type="non-terminal residue" evidence="1">
    <location>
        <position position="70"/>
    </location>
</feature>
<dbReference type="Gene3D" id="1.20.1070.10">
    <property type="entry name" value="Rhodopsin 7-helix transmembrane proteins"/>
    <property type="match status" value="1"/>
</dbReference>